<dbReference type="RefSeq" id="WP_369084579.1">
    <property type="nucleotide sequence ID" value="NZ_JBFSHR010000029.1"/>
</dbReference>
<dbReference type="PANTHER" id="PTHR43201">
    <property type="entry name" value="ACYL-COA SYNTHETASE"/>
    <property type="match status" value="1"/>
</dbReference>
<gene>
    <name evidence="4" type="ORF">AB6A68_08825</name>
</gene>
<dbReference type="PANTHER" id="PTHR43201:SF5">
    <property type="entry name" value="MEDIUM-CHAIN ACYL-COA LIGASE ACSF2, MITOCHONDRIAL"/>
    <property type="match status" value="1"/>
</dbReference>
<proteinExistence type="inferred from homology"/>
<dbReference type="Gene3D" id="3.30.300.30">
    <property type="match status" value="1"/>
</dbReference>
<keyword evidence="2" id="KW-0436">Ligase</keyword>
<feature type="domain" description="AMP-dependent synthetase/ligase" evidence="3">
    <location>
        <begin position="64"/>
        <end position="224"/>
    </location>
</feature>
<dbReference type="InterPro" id="IPR020845">
    <property type="entry name" value="AMP-binding_CS"/>
</dbReference>
<evidence type="ECO:0000256" key="1">
    <source>
        <dbReference type="ARBA" id="ARBA00006432"/>
    </source>
</evidence>
<protein>
    <submittedName>
        <fullName evidence="4">AMP-binding protein</fullName>
    </submittedName>
</protein>
<accession>A0ABV3Y4Q5</accession>
<dbReference type="InterPro" id="IPR042099">
    <property type="entry name" value="ANL_N_sf"/>
</dbReference>
<dbReference type="EMBL" id="JBFSHR010000029">
    <property type="protein sequence ID" value="MEX6429941.1"/>
    <property type="molecule type" value="Genomic_DNA"/>
</dbReference>
<sequence length="379" mass="40310">MNQLVAINLPPSNRLVDLIANCWANGDAVAVLDPRSPSVRNGERLRVLGAHWLIDHDGSHHLETNAPHLPSDARIVITTSGTTGPPKAIVHTESNLIASARAIAERLALTETDVWFCPLSPAYIGGLAVIARALLLGNPLHISGHLDQGSVDDALSHGATRTVAVSAALTSVDLHGFRTVLLGAQPPPDQVPSNAIVTYGMTETGSGVVYDGVPLNGVEARIVDGIIELRGPMIAQRYRDDTPIVGPDGWLITGDLGAFAPDGTLQVLGRASEVINSGGHKVNPLRVEAALRAHYGAALGDLCVVGTADERFGEAVTLATTTEHPPNLEQVRLDLTTLERWELPRRIMTVPAIPRTETGKPMRRTLGEMLFPDLTDEAS</sequence>
<evidence type="ECO:0000313" key="4">
    <source>
        <dbReference type="EMBL" id="MEX6429941.1"/>
    </source>
</evidence>
<evidence type="ECO:0000259" key="3">
    <source>
        <dbReference type="Pfam" id="PF00501"/>
    </source>
</evidence>
<dbReference type="SUPFAM" id="SSF56801">
    <property type="entry name" value="Acetyl-CoA synthetase-like"/>
    <property type="match status" value="1"/>
</dbReference>
<dbReference type="InterPro" id="IPR000873">
    <property type="entry name" value="AMP-dep_synth/lig_dom"/>
</dbReference>
<name>A0ABV3Y4Q5_9ACTN</name>
<organism evidence="4 5">
    <name type="scientific">Ferrimicrobium acidiphilum</name>
    <dbReference type="NCBI Taxonomy" id="121039"/>
    <lineage>
        <taxon>Bacteria</taxon>
        <taxon>Bacillati</taxon>
        <taxon>Actinomycetota</taxon>
        <taxon>Acidimicrobiia</taxon>
        <taxon>Acidimicrobiales</taxon>
        <taxon>Acidimicrobiaceae</taxon>
        <taxon>Ferrimicrobium</taxon>
    </lineage>
</organism>
<evidence type="ECO:0000256" key="2">
    <source>
        <dbReference type="ARBA" id="ARBA00022598"/>
    </source>
</evidence>
<dbReference type="InterPro" id="IPR045851">
    <property type="entry name" value="AMP-bd_C_sf"/>
</dbReference>
<keyword evidence="5" id="KW-1185">Reference proteome</keyword>
<comment type="similarity">
    <text evidence="1">Belongs to the ATP-dependent AMP-binding enzyme family.</text>
</comment>
<reference evidence="4 5" key="1">
    <citation type="submission" date="2024-07" db="EMBL/GenBank/DDBJ databases">
        <title>Draft Genome Sequence of Ferrimicrobium acidiphilum Strain YE2023, Isolated from a Pulp of Bioleach Reactor.</title>
        <authorList>
            <person name="Elkina Y.A."/>
            <person name="Bulaeva A.G."/>
            <person name="Beletsky A.V."/>
            <person name="Mardanov A.V."/>
        </authorList>
    </citation>
    <scope>NUCLEOTIDE SEQUENCE [LARGE SCALE GENOMIC DNA]</scope>
    <source>
        <strain evidence="4 5">YE2023</strain>
    </source>
</reference>
<comment type="caution">
    <text evidence="4">The sequence shown here is derived from an EMBL/GenBank/DDBJ whole genome shotgun (WGS) entry which is preliminary data.</text>
</comment>
<evidence type="ECO:0000313" key="5">
    <source>
        <dbReference type="Proteomes" id="UP001560267"/>
    </source>
</evidence>
<dbReference type="Gene3D" id="3.40.50.12780">
    <property type="entry name" value="N-terminal domain of ligase-like"/>
    <property type="match status" value="1"/>
</dbReference>
<dbReference type="PROSITE" id="PS00455">
    <property type="entry name" value="AMP_BINDING"/>
    <property type="match status" value="1"/>
</dbReference>
<dbReference type="Pfam" id="PF00501">
    <property type="entry name" value="AMP-binding"/>
    <property type="match status" value="1"/>
</dbReference>
<dbReference type="Proteomes" id="UP001560267">
    <property type="component" value="Unassembled WGS sequence"/>
</dbReference>